<evidence type="ECO:0000256" key="3">
    <source>
        <dbReference type="ARBA" id="ARBA00004173"/>
    </source>
</evidence>
<evidence type="ECO:0000256" key="14">
    <source>
        <dbReference type="ARBA" id="ARBA00023128"/>
    </source>
</evidence>
<dbReference type="InterPro" id="IPR046357">
    <property type="entry name" value="PPIase_dom_sf"/>
</dbReference>
<keyword evidence="16 18" id="KW-0413">Isomerase</keyword>
<feature type="region of interest" description="Disordered" evidence="20">
    <location>
        <begin position="286"/>
        <end position="367"/>
    </location>
</feature>
<dbReference type="GO" id="GO:0003755">
    <property type="term" value="F:peptidyl-prolyl cis-trans isomerase activity"/>
    <property type="evidence" value="ECO:0007669"/>
    <property type="project" value="UniProtKB-KW"/>
</dbReference>
<feature type="compositionally biased region" description="Basic and acidic residues" evidence="20">
    <location>
        <begin position="344"/>
        <end position="367"/>
    </location>
</feature>
<sequence>MNPALSRSKVDNFGVVYSNTRPVSGYCVQRDVSAAVSALLCRLGFGHLAMWWLQCAGQPRSEHGIVDGVEEGIQKMKKGETAQLKLKSKVAFGKEGNKEYDIPANAPVVYNIQLKELENAKDTWEMSVEEKIAVSEACKEKGSAFYKAGNIKGAMKKWKRIISIFETESGLKDDEKVKSYALQLAANLNMALAYLKLEEYPEAVAVCTTAFEFDANSEKGFFRRGQAYFGKTEYELAKQDFEKVLELSPDNKAAKNQVSICNQKIKQQAEKEKRLYKNMFDTILKENRDKEEEEEQMKREMAENVKNFSIENGGKEQTEEEAAAAAAAEEGAEEVETPTPEVTEGEKVTEEEKVTEGEKKEEGESSV</sequence>
<evidence type="ECO:0000256" key="7">
    <source>
        <dbReference type="ARBA" id="ARBA00022490"/>
    </source>
</evidence>
<organism evidence="22 23">
    <name type="scientific">Stichopus japonicus</name>
    <name type="common">Sea cucumber</name>
    <dbReference type="NCBI Taxonomy" id="307972"/>
    <lineage>
        <taxon>Eukaryota</taxon>
        <taxon>Metazoa</taxon>
        <taxon>Echinodermata</taxon>
        <taxon>Eleutherozoa</taxon>
        <taxon>Echinozoa</taxon>
        <taxon>Holothuroidea</taxon>
        <taxon>Aspidochirotacea</taxon>
        <taxon>Aspidochirotida</taxon>
        <taxon>Stichopodidae</taxon>
        <taxon>Apostichopus</taxon>
    </lineage>
</organism>
<feature type="compositionally biased region" description="Basic and acidic residues" evidence="20">
    <location>
        <begin position="286"/>
        <end position="303"/>
    </location>
</feature>
<protein>
    <recommendedName>
        <fullName evidence="18">peptidylprolyl isomerase</fullName>
        <ecNumber evidence="18">5.2.1.8</ecNumber>
    </recommendedName>
</protein>
<keyword evidence="23" id="KW-1185">Reference proteome</keyword>
<evidence type="ECO:0000256" key="5">
    <source>
        <dbReference type="ARBA" id="ARBA00004514"/>
    </source>
</evidence>
<dbReference type="EC" id="5.2.1.8" evidence="18"/>
<evidence type="ECO:0000256" key="2">
    <source>
        <dbReference type="ARBA" id="ARBA00004123"/>
    </source>
</evidence>
<evidence type="ECO:0000256" key="17">
    <source>
        <dbReference type="ARBA" id="ARBA00023242"/>
    </source>
</evidence>
<keyword evidence="15" id="KW-0206">Cytoskeleton</keyword>
<comment type="subcellular location">
    <subcellularLocation>
        <location evidence="4">Cytoplasm</location>
        <location evidence="4">Cytoskeleton</location>
    </subcellularLocation>
    <subcellularLocation>
        <location evidence="5">Cytoplasm</location>
        <location evidence="5">Cytosol</location>
    </subcellularLocation>
    <subcellularLocation>
        <location evidence="3">Mitochondrion</location>
    </subcellularLocation>
    <subcellularLocation>
        <location evidence="2">Nucleus</location>
    </subcellularLocation>
</comment>
<dbReference type="InterPro" id="IPR050754">
    <property type="entry name" value="FKBP4/5/8-like"/>
</dbReference>
<reference evidence="22 23" key="1">
    <citation type="journal article" date="2017" name="PLoS Biol.">
        <title>The sea cucumber genome provides insights into morphological evolution and visceral regeneration.</title>
        <authorList>
            <person name="Zhang X."/>
            <person name="Sun L."/>
            <person name="Yuan J."/>
            <person name="Sun Y."/>
            <person name="Gao Y."/>
            <person name="Zhang L."/>
            <person name="Li S."/>
            <person name="Dai H."/>
            <person name="Hamel J.F."/>
            <person name="Liu C."/>
            <person name="Yu Y."/>
            <person name="Liu S."/>
            <person name="Lin W."/>
            <person name="Guo K."/>
            <person name="Jin S."/>
            <person name="Xu P."/>
            <person name="Storey K.B."/>
            <person name="Huan P."/>
            <person name="Zhang T."/>
            <person name="Zhou Y."/>
            <person name="Zhang J."/>
            <person name="Lin C."/>
            <person name="Li X."/>
            <person name="Xing L."/>
            <person name="Huo D."/>
            <person name="Sun M."/>
            <person name="Wang L."/>
            <person name="Mercier A."/>
            <person name="Li F."/>
            <person name="Yang H."/>
            <person name="Xiang J."/>
        </authorList>
    </citation>
    <scope>NUCLEOTIDE SEQUENCE [LARGE SCALE GENOMIC DNA]</scope>
    <source>
        <strain evidence="22">Shaxun</strain>
        <tissue evidence="22">Muscle</tissue>
    </source>
</reference>
<dbReference type="GO" id="GO:0005874">
    <property type="term" value="C:microtubule"/>
    <property type="evidence" value="ECO:0007669"/>
    <property type="project" value="UniProtKB-KW"/>
</dbReference>
<keyword evidence="8" id="KW-0597">Phosphoprotein</keyword>
<evidence type="ECO:0000256" key="19">
    <source>
        <dbReference type="PROSITE-ProRule" id="PRU00339"/>
    </source>
</evidence>
<dbReference type="InterPro" id="IPR013105">
    <property type="entry name" value="TPR_2"/>
</dbReference>
<name>A0A2G8L832_STIJA</name>
<evidence type="ECO:0000256" key="11">
    <source>
        <dbReference type="ARBA" id="ARBA00022803"/>
    </source>
</evidence>
<evidence type="ECO:0000256" key="16">
    <source>
        <dbReference type="ARBA" id="ARBA00023235"/>
    </source>
</evidence>
<proteinExistence type="predicted"/>
<evidence type="ECO:0000256" key="1">
    <source>
        <dbReference type="ARBA" id="ARBA00000971"/>
    </source>
</evidence>
<dbReference type="Pfam" id="PF00254">
    <property type="entry name" value="FKBP_C"/>
    <property type="match status" value="1"/>
</dbReference>
<feature type="repeat" description="TPR" evidence="19">
    <location>
        <begin position="218"/>
        <end position="251"/>
    </location>
</feature>
<dbReference type="GO" id="GO:0005634">
    <property type="term" value="C:nucleus"/>
    <property type="evidence" value="ECO:0007669"/>
    <property type="project" value="UniProtKB-SubCell"/>
</dbReference>
<evidence type="ECO:0000256" key="6">
    <source>
        <dbReference type="ARBA" id="ARBA00022481"/>
    </source>
</evidence>
<evidence type="ECO:0000256" key="13">
    <source>
        <dbReference type="ARBA" id="ARBA00023110"/>
    </source>
</evidence>
<dbReference type="SUPFAM" id="SSF48452">
    <property type="entry name" value="TPR-like"/>
    <property type="match status" value="1"/>
</dbReference>
<dbReference type="InterPro" id="IPR019734">
    <property type="entry name" value="TPR_rpt"/>
</dbReference>
<keyword evidence="6" id="KW-0488">Methylation</keyword>
<keyword evidence="10" id="KW-0677">Repeat</keyword>
<dbReference type="GO" id="GO:0005829">
    <property type="term" value="C:cytosol"/>
    <property type="evidence" value="ECO:0007669"/>
    <property type="project" value="UniProtKB-SubCell"/>
</dbReference>
<keyword evidence="7" id="KW-0963">Cytoplasm</keyword>
<dbReference type="Gene3D" id="1.25.40.10">
    <property type="entry name" value="Tetratricopeptide repeat domain"/>
    <property type="match status" value="1"/>
</dbReference>
<evidence type="ECO:0000313" key="22">
    <source>
        <dbReference type="EMBL" id="PIK56417.1"/>
    </source>
</evidence>
<dbReference type="SMART" id="SM00028">
    <property type="entry name" value="TPR"/>
    <property type="match status" value="3"/>
</dbReference>
<evidence type="ECO:0000256" key="20">
    <source>
        <dbReference type="SAM" id="MobiDB-lite"/>
    </source>
</evidence>
<evidence type="ECO:0000256" key="8">
    <source>
        <dbReference type="ARBA" id="ARBA00022553"/>
    </source>
</evidence>
<dbReference type="EMBL" id="MRZV01000176">
    <property type="protein sequence ID" value="PIK56417.1"/>
    <property type="molecule type" value="Genomic_DNA"/>
</dbReference>
<keyword evidence="11 19" id="KW-0802">TPR repeat</keyword>
<gene>
    <name evidence="22" type="ORF">BSL78_06661</name>
</gene>
<dbReference type="Gene3D" id="3.10.50.40">
    <property type="match status" value="1"/>
</dbReference>
<dbReference type="AlphaFoldDB" id="A0A2G8L832"/>
<dbReference type="PANTHER" id="PTHR46512">
    <property type="entry name" value="PEPTIDYLPROLYL ISOMERASE"/>
    <property type="match status" value="1"/>
</dbReference>
<keyword evidence="13 18" id="KW-0697">Rotamase</keyword>
<evidence type="ECO:0000256" key="10">
    <source>
        <dbReference type="ARBA" id="ARBA00022737"/>
    </source>
</evidence>
<evidence type="ECO:0000256" key="12">
    <source>
        <dbReference type="ARBA" id="ARBA00022990"/>
    </source>
</evidence>
<dbReference type="InterPro" id="IPR001179">
    <property type="entry name" value="PPIase_FKBP_dom"/>
</dbReference>
<dbReference type="PROSITE" id="PS50059">
    <property type="entry name" value="FKBP_PPIASE"/>
    <property type="match status" value="1"/>
</dbReference>
<comment type="catalytic activity">
    <reaction evidence="1 18">
        <text>[protein]-peptidylproline (omega=180) = [protein]-peptidylproline (omega=0)</text>
        <dbReference type="Rhea" id="RHEA:16237"/>
        <dbReference type="Rhea" id="RHEA-COMP:10747"/>
        <dbReference type="Rhea" id="RHEA-COMP:10748"/>
        <dbReference type="ChEBI" id="CHEBI:83833"/>
        <dbReference type="ChEBI" id="CHEBI:83834"/>
        <dbReference type="EC" id="5.2.1.8"/>
    </reaction>
</comment>
<dbReference type="Pfam" id="PF07719">
    <property type="entry name" value="TPR_2"/>
    <property type="match status" value="1"/>
</dbReference>
<dbReference type="FunFam" id="1.25.40.10:FF:000008">
    <property type="entry name" value="Peptidylprolyl isomerase"/>
    <property type="match status" value="1"/>
</dbReference>
<evidence type="ECO:0000256" key="9">
    <source>
        <dbReference type="ARBA" id="ARBA00022701"/>
    </source>
</evidence>
<dbReference type="GO" id="GO:0005739">
    <property type="term" value="C:mitochondrion"/>
    <property type="evidence" value="ECO:0007669"/>
    <property type="project" value="UniProtKB-SubCell"/>
</dbReference>
<evidence type="ECO:0000313" key="23">
    <source>
        <dbReference type="Proteomes" id="UP000230750"/>
    </source>
</evidence>
<dbReference type="STRING" id="307972.A0A2G8L832"/>
<evidence type="ECO:0000256" key="4">
    <source>
        <dbReference type="ARBA" id="ARBA00004245"/>
    </source>
</evidence>
<dbReference type="Proteomes" id="UP000230750">
    <property type="component" value="Unassembled WGS sequence"/>
</dbReference>
<keyword evidence="17" id="KW-0539">Nucleus</keyword>
<dbReference type="InterPro" id="IPR011990">
    <property type="entry name" value="TPR-like_helical_dom_sf"/>
</dbReference>
<evidence type="ECO:0000256" key="18">
    <source>
        <dbReference type="PROSITE-ProRule" id="PRU00277"/>
    </source>
</evidence>
<dbReference type="PANTHER" id="PTHR46512:SF9">
    <property type="entry name" value="PEPTIDYLPROLYL ISOMERASE"/>
    <property type="match status" value="1"/>
</dbReference>
<feature type="domain" description="PPIase FKBP-type" evidence="21">
    <location>
        <begin position="57"/>
        <end position="118"/>
    </location>
</feature>
<accession>A0A2G8L832</accession>
<dbReference type="SUPFAM" id="SSF54534">
    <property type="entry name" value="FKBP-like"/>
    <property type="match status" value="1"/>
</dbReference>
<keyword evidence="12" id="KW-0007">Acetylation</keyword>
<comment type="caution">
    <text evidence="22">The sequence shown here is derived from an EMBL/GenBank/DDBJ whole genome shotgun (WGS) entry which is preliminary data.</text>
</comment>
<evidence type="ECO:0000256" key="15">
    <source>
        <dbReference type="ARBA" id="ARBA00023212"/>
    </source>
</evidence>
<dbReference type="OrthoDB" id="433738at2759"/>
<dbReference type="PROSITE" id="PS50005">
    <property type="entry name" value="TPR"/>
    <property type="match status" value="1"/>
</dbReference>
<keyword evidence="9" id="KW-0493">Microtubule</keyword>
<keyword evidence="14" id="KW-0496">Mitochondrion</keyword>
<evidence type="ECO:0000259" key="21">
    <source>
        <dbReference type="PROSITE" id="PS50059"/>
    </source>
</evidence>